<comment type="similarity">
    <text evidence="1">Belongs to the N-acetylmuramoyl-L-alanine amidase 2 family.</text>
</comment>
<dbReference type="SMART" id="SM00644">
    <property type="entry name" value="Ami_2"/>
    <property type="match status" value="1"/>
</dbReference>
<organism evidence="4 5">
    <name type="scientific">Parabacteroides distasonis</name>
    <dbReference type="NCBI Taxonomy" id="823"/>
    <lineage>
        <taxon>Bacteria</taxon>
        <taxon>Pseudomonadati</taxon>
        <taxon>Bacteroidota</taxon>
        <taxon>Bacteroidia</taxon>
        <taxon>Bacteroidales</taxon>
        <taxon>Tannerellaceae</taxon>
        <taxon>Parabacteroides</taxon>
    </lineage>
</organism>
<dbReference type="GO" id="GO:0008270">
    <property type="term" value="F:zinc ion binding"/>
    <property type="evidence" value="ECO:0007669"/>
    <property type="project" value="InterPro"/>
</dbReference>
<dbReference type="CDD" id="cd06583">
    <property type="entry name" value="PGRP"/>
    <property type="match status" value="1"/>
</dbReference>
<dbReference type="Pfam" id="PF01510">
    <property type="entry name" value="Amidase_2"/>
    <property type="match status" value="1"/>
</dbReference>
<dbReference type="InterPro" id="IPR006619">
    <property type="entry name" value="PGRP_domain_met/bac"/>
</dbReference>
<accession>A0A173VBJ4</accession>
<dbReference type="GO" id="GO:0009253">
    <property type="term" value="P:peptidoglycan catabolic process"/>
    <property type="evidence" value="ECO:0007669"/>
    <property type="project" value="InterPro"/>
</dbReference>
<sequence>MGSYHQGNHSRSHRLGGNVGLNRLRSMVASCFYQNYREVRLLVIHCSATRYDRDFPVEALRASHKARGFADIGYHFYVTRDGEIHRCRPLNQIGAHAAGWNDQSVGICYEGGLDESLQPTDTRTYAQKCALMDLLRQLRRDYPKAKILGHYQLSPYIRKACPCFDARSEYAEL</sequence>
<dbReference type="InterPro" id="IPR036505">
    <property type="entry name" value="Amidase/PGRP_sf"/>
</dbReference>
<dbReference type="PANTHER" id="PTHR11022">
    <property type="entry name" value="PEPTIDOGLYCAN RECOGNITION PROTEIN"/>
    <property type="match status" value="1"/>
</dbReference>
<dbReference type="Gene3D" id="3.40.80.10">
    <property type="entry name" value="Peptidoglycan recognition protein-like"/>
    <property type="match status" value="1"/>
</dbReference>
<proteinExistence type="inferred from homology"/>
<dbReference type="SMART" id="SM00701">
    <property type="entry name" value="PGRP"/>
    <property type="match status" value="1"/>
</dbReference>
<dbReference type="InterPro" id="IPR015510">
    <property type="entry name" value="PGRP"/>
</dbReference>
<dbReference type="InterPro" id="IPR002502">
    <property type="entry name" value="Amidase_domain"/>
</dbReference>
<dbReference type="Proteomes" id="UP000095591">
    <property type="component" value="Unassembled WGS sequence"/>
</dbReference>
<evidence type="ECO:0000313" key="5">
    <source>
        <dbReference type="Proteomes" id="UP000095591"/>
    </source>
</evidence>
<feature type="domain" description="Peptidoglycan recognition protein family" evidence="3">
    <location>
        <begin position="17"/>
        <end position="154"/>
    </location>
</feature>
<evidence type="ECO:0000259" key="3">
    <source>
        <dbReference type="SMART" id="SM00701"/>
    </source>
</evidence>
<dbReference type="SUPFAM" id="SSF55846">
    <property type="entry name" value="N-acetylmuramoyl-L-alanine amidase-like"/>
    <property type="match status" value="1"/>
</dbReference>
<evidence type="ECO:0000256" key="1">
    <source>
        <dbReference type="ARBA" id="ARBA00007553"/>
    </source>
</evidence>
<dbReference type="AlphaFoldDB" id="A0A173VBJ4"/>
<dbReference type="GO" id="GO:0008745">
    <property type="term" value="F:N-acetylmuramoyl-L-alanine amidase activity"/>
    <property type="evidence" value="ECO:0007669"/>
    <property type="project" value="InterPro"/>
</dbReference>
<evidence type="ECO:0000313" key="4">
    <source>
        <dbReference type="EMBL" id="CUN24180.1"/>
    </source>
</evidence>
<dbReference type="PANTHER" id="PTHR11022:SF41">
    <property type="entry name" value="PEPTIDOGLYCAN-RECOGNITION PROTEIN LC-RELATED"/>
    <property type="match status" value="1"/>
</dbReference>
<evidence type="ECO:0000259" key="2">
    <source>
        <dbReference type="SMART" id="SM00644"/>
    </source>
</evidence>
<feature type="domain" description="N-acetylmuramoyl-L-alanine amidase" evidence="2">
    <location>
        <begin position="26"/>
        <end position="163"/>
    </location>
</feature>
<protein>
    <submittedName>
        <fullName evidence="4">N-acetyl-anhydromuranmyl-L-alanine amidase</fullName>
    </submittedName>
</protein>
<dbReference type="EMBL" id="CYXP01000006">
    <property type="protein sequence ID" value="CUN24180.1"/>
    <property type="molecule type" value="Genomic_DNA"/>
</dbReference>
<gene>
    <name evidence="4" type="ORF">ERS852429_02839</name>
</gene>
<name>A0A173VBJ4_PARDI</name>
<reference evidence="4 5" key="1">
    <citation type="submission" date="2015-09" db="EMBL/GenBank/DDBJ databases">
        <authorList>
            <consortium name="Pathogen Informatics"/>
        </authorList>
    </citation>
    <scope>NUCLEOTIDE SEQUENCE [LARGE SCALE GENOMIC DNA]</scope>
    <source>
        <strain evidence="4 5">2789STDY5608872</strain>
    </source>
</reference>